<dbReference type="EMBL" id="CP000552">
    <property type="protein sequence ID" value="ABM71966.1"/>
    <property type="molecule type" value="Genomic_DNA"/>
</dbReference>
<sequence>MKLKSYKKFPTKKIARTPRFEAKEQFTNSALENLKSEKEHLINNLINSGEFKTNL</sequence>
<dbReference type="KEGG" id="pmc:P9515_07571"/>
<dbReference type="RefSeq" id="WP_011820071.1">
    <property type="nucleotide sequence ID" value="NC_008817.1"/>
</dbReference>
<dbReference type="Proteomes" id="UP000001589">
    <property type="component" value="Chromosome"/>
</dbReference>
<proteinExistence type="predicted"/>
<organism evidence="1 2">
    <name type="scientific">Prochlorococcus marinus (strain MIT 9515)</name>
    <dbReference type="NCBI Taxonomy" id="167542"/>
    <lineage>
        <taxon>Bacteria</taxon>
        <taxon>Bacillati</taxon>
        <taxon>Cyanobacteriota</taxon>
        <taxon>Cyanophyceae</taxon>
        <taxon>Synechococcales</taxon>
        <taxon>Prochlorococcaceae</taxon>
        <taxon>Prochlorococcus</taxon>
    </lineage>
</organism>
<evidence type="ECO:0000313" key="2">
    <source>
        <dbReference type="Proteomes" id="UP000001589"/>
    </source>
</evidence>
<gene>
    <name evidence="1" type="ordered locus">P9515_07571</name>
</gene>
<reference evidence="1 2" key="1">
    <citation type="journal article" date="2007" name="PLoS Genet.">
        <title>Patterns and implications of gene gain and loss in the evolution of Prochlorococcus.</title>
        <authorList>
            <person name="Kettler G.C."/>
            <person name="Martiny A.C."/>
            <person name="Huang K."/>
            <person name="Zucker J."/>
            <person name="Coleman M.L."/>
            <person name="Rodrigue S."/>
            <person name="Chen F."/>
            <person name="Lapidus A."/>
            <person name="Ferriera S."/>
            <person name="Johnson J."/>
            <person name="Steglich C."/>
            <person name="Church G.M."/>
            <person name="Richardson P."/>
            <person name="Chisholm S.W."/>
        </authorList>
    </citation>
    <scope>NUCLEOTIDE SEQUENCE [LARGE SCALE GENOMIC DNA]</scope>
    <source>
        <strain evidence="1 2">MIT 9515</strain>
    </source>
</reference>
<dbReference type="HOGENOM" id="CLU_3010672_0_0_3"/>
<evidence type="ECO:0000313" key="1">
    <source>
        <dbReference type="EMBL" id="ABM71966.1"/>
    </source>
</evidence>
<protein>
    <submittedName>
        <fullName evidence="1">Uncharacterized protein</fullName>
    </submittedName>
</protein>
<name>A2BW05_PROM5</name>
<dbReference type="AlphaFoldDB" id="A2BW05"/>
<accession>A2BW05</accession>
<dbReference type="GeneID" id="60202108"/>